<protein>
    <submittedName>
        <fullName evidence="6">TetR/AcrR family transcriptional regulator</fullName>
    </submittedName>
</protein>
<dbReference type="InterPro" id="IPR036271">
    <property type="entry name" value="Tet_transcr_reg_TetR-rel_C_sf"/>
</dbReference>
<dbReference type="Pfam" id="PF21993">
    <property type="entry name" value="TetR_C_13_2"/>
    <property type="match status" value="1"/>
</dbReference>
<dbReference type="PRINTS" id="PR00455">
    <property type="entry name" value="HTHTETR"/>
</dbReference>
<feature type="domain" description="HTH tetR-type" evidence="5">
    <location>
        <begin position="5"/>
        <end position="65"/>
    </location>
</feature>
<proteinExistence type="predicted"/>
<dbReference type="InterPro" id="IPR009057">
    <property type="entry name" value="Homeodomain-like_sf"/>
</dbReference>
<keyword evidence="7" id="KW-1185">Reference proteome</keyword>
<dbReference type="SUPFAM" id="SSF48498">
    <property type="entry name" value="Tetracyclin repressor-like, C-terminal domain"/>
    <property type="match status" value="1"/>
</dbReference>
<sequence>MTKGEETKEKIIRQAAGLFWAKGYTATGVQDVLTAAGVTKGSFYFYFKSKKDVGFAAADFYETQVLGMMEGFAAREGTWESFIRSVVSVMIEEAEAGHFYGCPFSVLGMEIAFTEPDLAKAFLQGLEKIRALFQKVLLRSGIAEGQAESASRFLMTAYEGYLLQYRLSKDIQWLRSMRDDLAGMKLSASRP</sequence>
<reference evidence="6 7" key="1">
    <citation type="submission" date="2022-06" db="EMBL/GenBank/DDBJ databases">
        <title>Isolation of gut microbiota from human fecal samples.</title>
        <authorList>
            <person name="Pamer E.G."/>
            <person name="Barat B."/>
            <person name="Waligurski E."/>
            <person name="Medina S."/>
            <person name="Paddock L."/>
            <person name="Mostad J."/>
        </authorList>
    </citation>
    <scope>NUCLEOTIDE SEQUENCE [LARGE SCALE GENOMIC DNA]</scope>
    <source>
        <strain evidence="6 7">DFI.1.1</strain>
    </source>
</reference>
<evidence type="ECO:0000256" key="2">
    <source>
        <dbReference type="ARBA" id="ARBA00023125"/>
    </source>
</evidence>
<organism evidence="6 7">
    <name type="scientific">Megasphaera massiliensis</name>
    <dbReference type="NCBI Taxonomy" id="1232428"/>
    <lineage>
        <taxon>Bacteria</taxon>
        <taxon>Bacillati</taxon>
        <taxon>Bacillota</taxon>
        <taxon>Negativicutes</taxon>
        <taxon>Veillonellales</taxon>
        <taxon>Veillonellaceae</taxon>
        <taxon>Megasphaera</taxon>
    </lineage>
</organism>
<dbReference type="InterPro" id="IPR001647">
    <property type="entry name" value="HTH_TetR"/>
</dbReference>
<comment type="caution">
    <text evidence="6">The sequence shown here is derived from an EMBL/GenBank/DDBJ whole genome shotgun (WGS) entry which is preliminary data.</text>
</comment>
<evidence type="ECO:0000259" key="5">
    <source>
        <dbReference type="PROSITE" id="PS50977"/>
    </source>
</evidence>
<dbReference type="SUPFAM" id="SSF46689">
    <property type="entry name" value="Homeodomain-like"/>
    <property type="match status" value="1"/>
</dbReference>
<evidence type="ECO:0000313" key="7">
    <source>
        <dbReference type="Proteomes" id="UP001206692"/>
    </source>
</evidence>
<dbReference type="InterPro" id="IPR054156">
    <property type="entry name" value="YxaF_TetR_C"/>
</dbReference>
<dbReference type="PANTHER" id="PTHR47506:SF3">
    <property type="entry name" value="HTH-TYPE TRANSCRIPTIONAL REGULATOR LMRA"/>
    <property type="match status" value="1"/>
</dbReference>
<keyword evidence="3" id="KW-0804">Transcription</keyword>
<dbReference type="PROSITE" id="PS50977">
    <property type="entry name" value="HTH_TETR_2"/>
    <property type="match status" value="1"/>
</dbReference>
<accession>A0ABT1SU75</accession>
<dbReference type="Proteomes" id="UP001206692">
    <property type="component" value="Unassembled WGS sequence"/>
</dbReference>
<dbReference type="Pfam" id="PF00440">
    <property type="entry name" value="TetR_N"/>
    <property type="match status" value="1"/>
</dbReference>
<evidence type="ECO:0000256" key="1">
    <source>
        <dbReference type="ARBA" id="ARBA00023015"/>
    </source>
</evidence>
<evidence type="ECO:0000313" key="6">
    <source>
        <dbReference type="EMBL" id="MCQ5343436.1"/>
    </source>
</evidence>
<dbReference type="PANTHER" id="PTHR47506">
    <property type="entry name" value="TRANSCRIPTIONAL REGULATORY PROTEIN"/>
    <property type="match status" value="1"/>
</dbReference>
<evidence type="ECO:0000256" key="3">
    <source>
        <dbReference type="ARBA" id="ARBA00023163"/>
    </source>
</evidence>
<keyword evidence="2 4" id="KW-0238">DNA-binding</keyword>
<dbReference type="Gene3D" id="1.10.357.10">
    <property type="entry name" value="Tetracycline Repressor, domain 2"/>
    <property type="match status" value="1"/>
</dbReference>
<keyword evidence="1" id="KW-0805">Transcription regulation</keyword>
<dbReference type="EMBL" id="JANGEW010000023">
    <property type="protein sequence ID" value="MCQ5343436.1"/>
    <property type="molecule type" value="Genomic_DNA"/>
</dbReference>
<gene>
    <name evidence="6" type="ORF">NE675_10450</name>
</gene>
<evidence type="ECO:0000256" key="4">
    <source>
        <dbReference type="PROSITE-ProRule" id="PRU00335"/>
    </source>
</evidence>
<name>A0ABT1SU75_9FIRM</name>
<feature type="DNA-binding region" description="H-T-H motif" evidence="4">
    <location>
        <begin position="28"/>
        <end position="47"/>
    </location>
</feature>
<dbReference type="RefSeq" id="WP_062411573.1">
    <property type="nucleotide sequence ID" value="NZ_JAJCIO010000027.1"/>
</dbReference>